<evidence type="ECO:0000256" key="5">
    <source>
        <dbReference type="ARBA" id="ARBA00022741"/>
    </source>
</evidence>
<keyword evidence="12" id="KW-1185">Reference proteome</keyword>
<keyword evidence="9" id="KW-0472">Membrane</keyword>
<dbReference type="KEGG" id="wsu:WS1034"/>
<dbReference type="InterPro" id="IPR004358">
    <property type="entry name" value="Sig_transdc_His_kin-like_C"/>
</dbReference>
<keyword evidence="9" id="KW-0812">Transmembrane</keyword>
<dbReference type="InterPro" id="IPR036890">
    <property type="entry name" value="HATPase_C_sf"/>
</dbReference>
<dbReference type="RefSeq" id="WP_011138927.1">
    <property type="nucleotide sequence ID" value="NC_005090.1"/>
</dbReference>
<keyword evidence="4" id="KW-0808">Transferase</keyword>
<dbReference type="EC" id="2.7.13.3" evidence="2"/>
<dbReference type="Pfam" id="PF02518">
    <property type="entry name" value="HATPase_c"/>
    <property type="match status" value="1"/>
</dbReference>
<dbReference type="EMBL" id="BX571659">
    <property type="protein sequence ID" value="CAE10134.1"/>
    <property type="molecule type" value="Genomic_DNA"/>
</dbReference>
<dbReference type="HOGENOM" id="CLU_000445_133_1_7"/>
<dbReference type="GO" id="GO:0000155">
    <property type="term" value="F:phosphorelay sensor kinase activity"/>
    <property type="evidence" value="ECO:0007669"/>
    <property type="project" value="InterPro"/>
</dbReference>
<protein>
    <recommendedName>
        <fullName evidence="2">histidine kinase</fullName>
        <ecNumber evidence="2">2.7.13.3</ecNumber>
    </recommendedName>
</protein>
<dbReference type="InterPro" id="IPR036097">
    <property type="entry name" value="HisK_dim/P_sf"/>
</dbReference>
<reference evidence="11 12" key="1">
    <citation type="journal article" date="2003" name="Proc. Natl. Acad. Sci. U.S.A.">
        <title>Complete genome sequence and analysis of Wolinella succinogenes.</title>
        <authorList>
            <person name="Baar C."/>
            <person name="Eppinger M."/>
            <person name="Raddatz G."/>
            <person name="Simon JM."/>
            <person name="Lanz C."/>
            <person name="Klimmek O."/>
            <person name="Nandakumar R."/>
            <person name="Gross R."/>
            <person name="Rosinus A."/>
            <person name="Keller H."/>
            <person name="Jagtap P."/>
            <person name="Linke B."/>
            <person name="Meyer F."/>
            <person name="Lederer H."/>
            <person name="Schuster S.C."/>
        </authorList>
    </citation>
    <scope>NUCLEOTIDE SEQUENCE [LARGE SCALE GENOMIC DNA]</scope>
    <source>
        <strain evidence="12">ATCC 29543 / DSM 1740 / CCUG 13145 / JCM 31913 / LMG 7466 / NCTC 11488 / FDC 602W</strain>
    </source>
</reference>
<name>Q7M9B9_WOLSU</name>
<gene>
    <name evidence="11" type="ordered locus">WS1034</name>
</gene>
<accession>Q7M9B9</accession>
<evidence type="ECO:0000256" key="3">
    <source>
        <dbReference type="ARBA" id="ARBA00022553"/>
    </source>
</evidence>
<evidence type="ECO:0000256" key="8">
    <source>
        <dbReference type="ARBA" id="ARBA00023012"/>
    </source>
</evidence>
<keyword evidence="6" id="KW-0418">Kinase</keyword>
<comment type="catalytic activity">
    <reaction evidence="1">
        <text>ATP + protein L-histidine = ADP + protein N-phospho-L-histidine.</text>
        <dbReference type="EC" id="2.7.13.3"/>
    </reaction>
</comment>
<dbReference type="STRING" id="273121.WS1034"/>
<dbReference type="PROSITE" id="PS50109">
    <property type="entry name" value="HIS_KIN"/>
    <property type="match status" value="1"/>
</dbReference>
<dbReference type="CDD" id="cd00082">
    <property type="entry name" value="HisKA"/>
    <property type="match status" value="1"/>
</dbReference>
<feature type="domain" description="Histidine kinase" evidence="10">
    <location>
        <begin position="307"/>
        <end position="536"/>
    </location>
</feature>
<evidence type="ECO:0000259" key="10">
    <source>
        <dbReference type="PROSITE" id="PS50109"/>
    </source>
</evidence>
<dbReference type="PRINTS" id="PR00344">
    <property type="entry name" value="BCTRLSENSOR"/>
</dbReference>
<keyword evidence="5" id="KW-0547">Nucleotide-binding</keyword>
<dbReference type="SUPFAM" id="SSF55874">
    <property type="entry name" value="ATPase domain of HSP90 chaperone/DNA topoisomerase II/histidine kinase"/>
    <property type="match status" value="1"/>
</dbReference>
<feature type="transmembrane region" description="Helical" evidence="9">
    <location>
        <begin position="226"/>
        <end position="246"/>
    </location>
</feature>
<evidence type="ECO:0000313" key="11">
    <source>
        <dbReference type="EMBL" id="CAE10134.1"/>
    </source>
</evidence>
<evidence type="ECO:0000256" key="1">
    <source>
        <dbReference type="ARBA" id="ARBA00000085"/>
    </source>
</evidence>
<evidence type="ECO:0000256" key="6">
    <source>
        <dbReference type="ARBA" id="ARBA00022777"/>
    </source>
</evidence>
<evidence type="ECO:0000256" key="7">
    <source>
        <dbReference type="ARBA" id="ARBA00022840"/>
    </source>
</evidence>
<dbReference type="PANTHER" id="PTHR43065">
    <property type="entry name" value="SENSOR HISTIDINE KINASE"/>
    <property type="match status" value="1"/>
</dbReference>
<keyword evidence="7" id="KW-0067">ATP-binding</keyword>
<dbReference type="InterPro" id="IPR003661">
    <property type="entry name" value="HisK_dim/P_dom"/>
</dbReference>
<dbReference type="GO" id="GO:0005524">
    <property type="term" value="F:ATP binding"/>
    <property type="evidence" value="ECO:0007669"/>
    <property type="project" value="UniProtKB-KW"/>
</dbReference>
<dbReference type="SMART" id="SM00387">
    <property type="entry name" value="HATPase_c"/>
    <property type="match status" value="1"/>
</dbReference>
<dbReference type="Gene3D" id="1.10.287.130">
    <property type="match status" value="1"/>
</dbReference>
<proteinExistence type="predicted"/>
<dbReference type="AlphaFoldDB" id="Q7M9B9"/>
<keyword evidence="3" id="KW-0597">Phosphoprotein</keyword>
<evidence type="ECO:0000313" key="12">
    <source>
        <dbReference type="Proteomes" id="UP000000422"/>
    </source>
</evidence>
<dbReference type="PANTHER" id="PTHR43065:SF10">
    <property type="entry name" value="PEROXIDE STRESS-ACTIVATED HISTIDINE KINASE MAK3"/>
    <property type="match status" value="1"/>
</dbReference>
<dbReference type="SUPFAM" id="SSF47384">
    <property type="entry name" value="Homodimeric domain of signal transducing histidine kinase"/>
    <property type="match status" value="1"/>
</dbReference>
<dbReference type="InterPro" id="IPR005467">
    <property type="entry name" value="His_kinase_dom"/>
</dbReference>
<evidence type="ECO:0000256" key="2">
    <source>
        <dbReference type="ARBA" id="ARBA00012438"/>
    </source>
</evidence>
<organism evidence="12">
    <name type="scientific">Wolinella succinogenes (strain ATCC 29543 / DSM 1740 / CCUG 13145 / JCM 31913 / LMG 7466 / NCTC 11488 / FDC 602W)</name>
    <name type="common">Vibrio succinogenes</name>
    <dbReference type="NCBI Taxonomy" id="273121"/>
    <lineage>
        <taxon>Bacteria</taxon>
        <taxon>Pseudomonadati</taxon>
        <taxon>Campylobacterota</taxon>
        <taxon>Epsilonproteobacteria</taxon>
        <taxon>Campylobacterales</taxon>
        <taxon>Helicobacteraceae</taxon>
        <taxon>Wolinella</taxon>
    </lineage>
</organism>
<evidence type="ECO:0000256" key="9">
    <source>
        <dbReference type="SAM" id="Phobius"/>
    </source>
</evidence>
<sequence length="545" mass="62927">MIVQIANRLFPRLSLGSRTRFLVFNIASGLLSLGVVSYIALYSIKYDFDDLFRNHTVSLTKLEEIKNNYTANIYGTLIELEKGHITPHQAKEAILLSEDLIADLWKSYKHQQLIQKENRIISVIKQIHKRFFQDDTQPLWEPSLSERAMISKTEEKILLGRQISEEVFALLALHKESEATQKIRQELYPSINIVNTYLSQLIRHKLNSAAIGKRSTDNLYQTTLKLIIIMMCLIMIVTLFLSALILKTIENLHYTLEEKVAEKTKELQELNATLERCIACEVQESRKKDQIMYQQARLASMGEMIQNIAHQWRQPLNALTMLIQSFKSKADNGKLDKEFVEHQVKEGLRIAKGMSETIEDFRGFFRPNKTKEVFSVLESVQDCISLVETLYKQSEIGLFVQAKDDLRIIGYKNAFSQVILNIIKNAEDILMEKEIHPKRIKITLERIEIYPTKMARVSIVDNAGGIVFDDIQKVFEPYFTTKHKSVGTGIGLYMSKQIIEKQMNGRIEVMNSLWYCETDRKTYTGAMFIITVPIKNENEIDEGEQ</sequence>
<feature type="transmembrane region" description="Helical" evidence="9">
    <location>
        <begin position="21"/>
        <end position="44"/>
    </location>
</feature>
<keyword evidence="9" id="KW-1133">Transmembrane helix</keyword>
<dbReference type="eggNOG" id="COG4191">
    <property type="taxonomic scope" value="Bacteria"/>
</dbReference>
<dbReference type="InterPro" id="IPR003594">
    <property type="entry name" value="HATPase_dom"/>
</dbReference>
<evidence type="ECO:0000256" key="4">
    <source>
        <dbReference type="ARBA" id="ARBA00022679"/>
    </source>
</evidence>
<keyword evidence="8" id="KW-0902">Two-component regulatory system</keyword>
<dbReference type="Gene3D" id="3.30.565.10">
    <property type="entry name" value="Histidine kinase-like ATPase, C-terminal domain"/>
    <property type="match status" value="1"/>
</dbReference>
<dbReference type="Proteomes" id="UP000000422">
    <property type="component" value="Chromosome"/>
</dbReference>